<evidence type="ECO:0000313" key="3">
    <source>
        <dbReference type="EMBL" id="MBO8484470.1"/>
    </source>
</evidence>
<comment type="caution">
    <text evidence="3">The sequence shown here is derived from an EMBL/GenBank/DDBJ whole genome shotgun (WGS) entry which is preliminary data.</text>
</comment>
<dbReference type="Proteomes" id="UP000725002">
    <property type="component" value="Unassembled WGS sequence"/>
</dbReference>
<dbReference type="EMBL" id="JADILV010000075">
    <property type="protein sequence ID" value="MBO8484470.1"/>
    <property type="molecule type" value="Genomic_DNA"/>
</dbReference>
<accession>A0A940DTB6</accession>
<feature type="chain" id="PRO_5037023477" evidence="1">
    <location>
        <begin position="22"/>
        <end position="428"/>
    </location>
</feature>
<evidence type="ECO:0000313" key="4">
    <source>
        <dbReference type="Proteomes" id="UP000725002"/>
    </source>
</evidence>
<dbReference type="PROSITE" id="PS51257">
    <property type="entry name" value="PROKAR_LIPOPROTEIN"/>
    <property type="match status" value="1"/>
</dbReference>
<dbReference type="AlphaFoldDB" id="A0A940DTB6"/>
<gene>
    <name evidence="3" type="ORF">IAB75_10235</name>
</gene>
<name>A0A940DTB6_9BACT</name>
<dbReference type="Gene3D" id="2.60.40.10">
    <property type="entry name" value="Immunoglobulins"/>
    <property type="match status" value="1"/>
</dbReference>
<keyword evidence="1" id="KW-0732">Signal</keyword>
<feature type="domain" description="BACON" evidence="2">
    <location>
        <begin position="68"/>
        <end position="118"/>
    </location>
</feature>
<reference evidence="3" key="2">
    <citation type="journal article" date="2021" name="PeerJ">
        <title>Extensive microbial diversity within the chicken gut microbiome revealed by metagenomics and culture.</title>
        <authorList>
            <person name="Gilroy R."/>
            <person name="Ravi A."/>
            <person name="Getino M."/>
            <person name="Pursley I."/>
            <person name="Horton D.L."/>
            <person name="Alikhan N.F."/>
            <person name="Baker D."/>
            <person name="Gharbi K."/>
            <person name="Hall N."/>
            <person name="Watson M."/>
            <person name="Adriaenssens E.M."/>
            <person name="Foster-Nyarko E."/>
            <person name="Jarju S."/>
            <person name="Secka A."/>
            <person name="Antonio M."/>
            <person name="Oren A."/>
            <person name="Chaudhuri R.R."/>
            <person name="La Ragione R."/>
            <person name="Hildebrand F."/>
            <person name="Pallen M.J."/>
        </authorList>
    </citation>
    <scope>NUCLEOTIDE SEQUENCE</scope>
    <source>
        <strain evidence="3">G3-8215</strain>
    </source>
</reference>
<organism evidence="3 4">
    <name type="scientific">Candidatus Cryptobacteroides avicola</name>
    <dbReference type="NCBI Taxonomy" id="2840757"/>
    <lineage>
        <taxon>Bacteria</taxon>
        <taxon>Pseudomonadati</taxon>
        <taxon>Bacteroidota</taxon>
        <taxon>Bacteroidia</taxon>
        <taxon>Bacteroidales</taxon>
        <taxon>Candidatus Cryptobacteroides</taxon>
    </lineage>
</organism>
<evidence type="ECO:0000259" key="2">
    <source>
        <dbReference type="Pfam" id="PF13004"/>
    </source>
</evidence>
<proteinExistence type="predicted"/>
<dbReference type="CDD" id="cd14948">
    <property type="entry name" value="BACON"/>
    <property type="match status" value="1"/>
</dbReference>
<protein>
    <submittedName>
        <fullName evidence="3">BACON domain-containing protein</fullName>
    </submittedName>
</protein>
<dbReference type="InterPro" id="IPR024361">
    <property type="entry name" value="BACON"/>
</dbReference>
<sequence>MKTLKHSLLYLSAAVALIAAAGCNGTVDSIDLFSEESYFLDANSTTLEIEFSTETPWEAAVAYFGYEEDWLSLDSRTGDAGSSVISVYVEPNYSGYSRKAAVTIADEDGATLSVSIEQSSEYGGGELEPDEPTVGRDGFVRSVRVNYNDEEEMMYSFGYNESGRLGDIEISFDGEGVSESYSIYWDSYPIQVRYGYDGSSIFIYDIESDGIAERIEAESEPGYVDYRAEIEYAGGRLHAIKAEYGDSSGFLWENGSMVESTYGYYTSDYAYSEYENNANIDLNWILSDGYNTDFAVFAGLVDMLGHRSATYVIPDLWGALEDGNRQLEPIPSDGEYTFTGTGTYFATEETETEFDFDGRLNEIRVSAPVYTVEKEYTVYRTITDYGKYDVLEDGTKVYYEYDEEIISERVVSRNLDRWESKTFTVSYY</sequence>
<reference evidence="3" key="1">
    <citation type="submission" date="2020-10" db="EMBL/GenBank/DDBJ databases">
        <authorList>
            <person name="Gilroy R."/>
        </authorList>
    </citation>
    <scope>NUCLEOTIDE SEQUENCE</scope>
    <source>
        <strain evidence="3">G3-8215</strain>
    </source>
</reference>
<evidence type="ECO:0000256" key="1">
    <source>
        <dbReference type="SAM" id="SignalP"/>
    </source>
</evidence>
<dbReference type="InterPro" id="IPR013783">
    <property type="entry name" value="Ig-like_fold"/>
</dbReference>
<dbReference type="Pfam" id="PF13004">
    <property type="entry name" value="BACON"/>
    <property type="match status" value="1"/>
</dbReference>
<feature type="signal peptide" evidence="1">
    <location>
        <begin position="1"/>
        <end position="21"/>
    </location>
</feature>